<evidence type="ECO:0000256" key="2">
    <source>
        <dbReference type="ARBA" id="ARBA00023002"/>
    </source>
</evidence>
<dbReference type="InterPro" id="IPR000415">
    <property type="entry name" value="Nitroreductase-like"/>
</dbReference>
<dbReference type="Pfam" id="PF00881">
    <property type="entry name" value="Nitroreductase"/>
    <property type="match status" value="1"/>
</dbReference>
<comment type="similarity">
    <text evidence="1">Belongs to the nitroreductase family.</text>
</comment>
<dbReference type="Gene3D" id="3.40.109.10">
    <property type="entry name" value="NADH Oxidase"/>
    <property type="match status" value="1"/>
</dbReference>
<dbReference type="Proteomes" id="UP001243009">
    <property type="component" value="Unassembled WGS sequence"/>
</dbReference>
<feature type="non-terminal residue" evidence="4">
    <location>
        <position position="309"/>
    </location>
</feature>
<dbReference type="SUPFAM" id="SSF55469">
    <property type="entry name" value="FMN-dependent nitroreductase-like"/>
    <property type="match status" value="1"/>
</dbReference>
<gene>
    <name evidence="4" type="ORF">Q7A36_38490</name>
</gene>
<dbReference type="RefSeq" id="WP_305109080.1">
    <property type="nucleotide sequence ID" value="NZ_JAUTWS010000192.1"/>
</dbReference>
<evidence type="ECO:0000313" key="5">
    <source>
        <dbReference type="Proteomes" id="UP001243009"/>
    </source>
</evidence>
<dbReference type="PANTHER" id="PTHR43673:SF10">
    <property type="entry name" value="NADH DEHYDROGENASE_NAD(P)H NITROREDUCTASE XCC3605-RELATED"/>
    <property type="match status" value="1"/>
</dbReference>
<keyword evidence="2" id="KW-0560">Oxidoreductase</keyword>
<name>A0ABT9EDH1_9PROT</name>
<organism evidence="4 5">
    <name type="scientific">Paracraurococcus lichenis</name>
    <dbReference type="NCBI Taxonomy" id="3064888"/>
    <lineage>
        <taxon>Bacteria</taxon>
        <taxon>Pseudomonadati</taxon>
        <taxon>Pseudomonadota</taxon>
        <taxon>Alphaproteobacteria</taxon>
        <taxon>Acetobacterales</taxon>
        <taxon>Roseomonadaceae</taxon>
        <taxon>Paracraurococcus</taxon>
    </lineage>
</organism>
<sequence length="309" mass="35176">MTFIRALGITPDGWARAVPPWYVTNVPPRLHPKSFWTQNAMNEPAEPASLHYPELLEVIRRRRSVRKFEKGRAVGRETLLRIAECGRWAPTGANTQCWDLVIVEDPERRQQVLDVFLRQAQRLVAHARGFPAVMKTYLANTVAIFIVLGDPRWKRCFPQGTTDAYRAEYAENNDRIYLASIGAAVQNIQLGVTAAGLTSAWLSGGAEATTNRELSALLGYPSYLEAIGTIPVVYPEKTVSSRYRRPLDQLVHWNGYQPHQHRPDEMIDFYIDELRPFAMYRGSEDLLEWEDAEVRLGAWKDAFTSARTC</sequence>
<keyword evidence="5" id="KW-1185">Reference proteome</keyword>
<dbReference type="PANTHER" id="PTHR43673">
    <property type="entry name" value="NAD(P)H NITROREDUCTASE YDGI-RELATED"/>
    <property type="match status" value="1"/>
</dbReference>
<reference evidence="4 5" key="1">
    <citation type="submission" date="2023-08" db="EMBL/GenBank/DDBJ databases">
        <title>The draft genome sequence of Paracraurococcus sp. LOR1-02.</title>
        <authorList>
            <person name="Kingkaew E."/>
            <person name="Tanasupawat S."/>
        </authorList>
    </citation>
    <scope>NUCLEOTIDE SEQUENCE [LARGE SCALE GENOMIC DNA]</scope>
    <source>
        <strain evidence="4 5">LOR1-02</strain>
    </source>
</reference>
<dbReference type="InterPro" id="IPR029479">
    <property type="entry name" value="Nitroreductase"/>
</dbReference>
<evidence type="ECO:0000313" key="4">
    <source>
        <dbReference type="EMBL" id="MDO9714244.1"/>
    </source>
</evidence>
<dbReference type="EMBL" id="JAUTWS010000192">
    <property type="protein sequence ID" value="MDO9714244.1"/>
    <property type="molecule type" value="Genomic_DNA"/>
</dbReference>
<proteinExistence type="inferred from homology"/>
<accession>A0ABT9EDH1</accession>
<protein>
    <submittedName>
        <fullName evidence="4">Nitroreductase family protein</fullName>
    </submittedName>
</protein>
<evidence type="ECO:0000259" key="3">
    <source>
        <dbReference type="Pfam" id="PF00881"/>
    </source>
</evidence>
<comment type="caution">
    <text evidence="4">The sequence shown here is derived from an EMBL/GenBank/DDBJ whole genome shotgun (WGS) entry which is preliminary data.</text>
</comment>
<evidence type="ECO:0000256" key="1">
    <source>
        <dbReference type="ARBA" id="ARBA00007118"/>
    </source>
</evidence>
<feature type="domain" description="Nitroreductase" evidence="3">
    <location>
        <begin position="59"/>
        <end position="232"/>
    </location>
</feature>